<sequence>MSGTNDDADGKDDPVGGVRAAAEQLWEEDAVKLLGLILGIFALYLVGGALLDFGARQQVNLLANLFFYIGVFAMLALALNLHWGYTGLFNIGVIGFMAIGIYTTAVLAKEPALTEPAAGSIGGFGLPLWLAIIGGVLAAAAFGGLVALPALRLRADYFAIVTVGVSEIVRFTVLESDFQKMQIAGYFVGLGGGSGLILDFDPTDDLLEALGLLEPYTAFTESAGAALSLGSNPKPVFDSLLYGLILLVFLIGFYVLLRRVGNSPFGRVLKAIREDEEATQSLGKNTRRFKITAFMFGCALMGLGGILFFAVQGAITPSAFRPRLTFFVWIALIIGGAGSTTGSVMGGAIFAAFLFRGPLFIKNVVQQNVDSDAVDTFGQAVSPLISGLDPFPMLLFITDNLQQLQLVIMGLVLIYLMHNRPEGMLGHRKEEASTISLNRPERSTDSPGATPATDGGEPVDGGDTDE</sequence>
<evidence type="ECO:0000256" key="4">
    <source>
        <dbReference type="ARBA" id="ARBA00022989"/>
    </source>
</evidence>
<dbReference type="Proteomes" id="UP000319894">
    <property type="component" value="Unassembled WGS sequence"/>
</dbReference>
<organism evidence="8 9">
    <name type="scientific">Haloglomus irregulare</name>
    <dbReference type="NCBI Taxonomy" id="2234134"/>
    <lineage>
        <taxon>Archaea</taxon>
        <taxon>Methanobacteriati</taxon>
        <taxon>Methanobacteriota</taxon>
        <taxon>Stenosarchaea group</taxon>
        <taxon>Halobacteria</taxon>
        <taxon>Halobacteriales</taxon>
        <taxon>Natronomonadaceae</taxon>
        <taxon>Haloglomus</taxon>
    </lineage>
</organism>
<evidence type="ECO:0000256" key="7">
    <source>
        <dbReference type="SAM" id="Phobius"/>
    </source>
</evidence>
<dbReference type="EMBL" id="QMDX01000002">
    <property type="protein sequence ID" value="TSD15366.1"/>
    <property type="molecule type" value="Genomic_DNA"/>
</dbReference>
<keyword evidence="4 7" id="KW-1133">Transmembrane helix</keyword>
<evidence type="ECO:0000256" key="5">
    <source>
        <dbReference type="ARBA" id="ARBA00023136"/>
    </source>
</evidence>
<dbReference type="InterPro" id="IPR043428">
    <property type="entry name" value="LivM-like"/>
</dbReference>
<dbReference type="PANTHER" id="PTHR30482:SF10">
    <property type="entry name" value="HIGH-AFFINITY BRANCHED-CHAIN AMINO ACID TRANSPORT PROTEIN BRAE"/>
    <property type="match status" value="1"/>
</dbReference>
<dbReference type="AlphaFoldDB" id="A0A554NDA6"/>
<dbReference type="GO" id="GO:0005886">
    <property type="term" value="C:plasma membrane"/>
    <property type="evidence" value="ECO:0007669"/>
    <property type="project" value="UniProtKB-SubCell"/>
</dbReference>
<feature type="transmembrane region" description="Helical" evidence="7">
    <location>
        <begin position="327"/>
        <end position="355"/>
    </location>
</feature>
<dbReference type="Pfam" id="PF02653">
    <property type="entry name" value="BPD_transp_2"/>
    <property type="match status" value="1"/>
</dbReference>
<feature type="transmembrane region" description="Helical" evidence="7">
    <location>
        <begin position="291"/>
        <end position="315"/>
    </location>
</feature>
<evidence type="ECO:0000256" key="6">
    <source>
        <dbReference type="SAM" id="MobiDB-lite"/>
    </source>
</evidence>
<keyword evidence="9" id="KW-1185">Reference proteome</keyword>
<dbReference type="InterPro" id="IPR001851">
    <property type="entry name" value="ABC_transp_permease"/>
</dbReference>
<feature type="transmembrane region" description="Helical" evidence="7">
    <location>
        <begin position="33"/>
        <end position="53"/>
    </location>
</feature>
<proteinExistence type="predicted"/>
<dbReference type="OrthoDB" id="239932at2157"/>
<feature type="transmembrane region" description="Helical" evidence="7">
    <location>
        <begin position="65"/>
        <end position="83"/>
    </location>
</feature>
<dbReference type="GO" id="GO:0015658">
    <property type="term" value="F:branched-chain amino acid transmembrane transporter activity"/>
    <property type="evidence" value="ECO:0007669"/>
    <property type="project" value="InterPro"/>
</dbReference>
<feature type="transmembrane region" description="Helical" evidence="7">
    <location>
        <begin position="157"/>
        <end position="174"/>
    </location>
</feature>
<name>A0A554NDA6_9EURY</name>
<evidence type="ECO:0000313" key="8">
    <source>
        <dbReference type="EMBL" id="TSD15366.1"/>
    </source>
</evidence>
<evidence type="ECO:0000256" key="3">
    <source>
        <dbReference type="ARBA" id="ARBA00022692"/>
    </source>
</evidence>
<feature type="region of interest" description="Disordered" evidence="6">
    <location>
        <begin position="428"/>
        <end position="466"/>
    </location>
</feature>
<dbReference type="FunCoup" id="A0A554NDA6">
    <property type="interactions" value="14"/>
</dbReference>
<keyword evidence="2" id="KW-1003">Cell membrane</keyword>
<accession>A0A554NDA6</accession>
<protein>
    <submittedName>
        <fullName evidence="8">Branched-chain amino acid ABC transporter permease</fullName>
    </submittedName>
</protein>
<gene>
    <name evidence="8" type="ORF">DP107_05855</name>
</gene>
<feature type="transmembrane region" description="Helical" evidence="7">
    <location>
        <begin position="89"/>
        <end position="108"/>
    </location>
</feature>
<evidence type="ECO:0000313" key="9">
    <source>
        <dbReference type="Proteomes" id="UP000319894"/>
    </source>
</evidence>
<comment type="caution">
    <text evidence="8">The sequence shown here is derived from an EMBL/GenBank/DDBJ whole genome shotgun (WGS) entry which is preliminary data.</text>
</comment>
<dbReference type="PANTHER" id="PTHR30482">
    <property type="entry name" value="HIGH-AFFINITY BRANCHED-CHAIN AMINO ACID TRANSPORT SYSTEM PERMEASE"/>
    <property type="match status" value="1"/>
</dbReference>
<keyword evidence="3 7" id="KW-0812">Transmembrane</keyword>
<feature type="transmembrane region" description="Helical" evidence="7">
    <location>
        <begin position="239"/>
        <end position="257"/>
    </location>
</feature>
<dbReference type="RefSeq" id="WP_144261207.1">
    <property type="nucleotide sequence ID" value="NZ_QMDX01000002.1"/>
</dbReference>
<comment type="subcellular location">
    <subcellularLocation>
        <location evidence="1">Cell membrane</location>
        <topology evidence="1">Multi-pass membrane protein</topology>
    </subcellularLocation>
</comment>
<evidence type="ECO:0000256" key="2">
    <source>
        <dbReference type="ARBA" id="ARBA00022475"/>
    </source>
</evidence>
<reference evidence="8 9" key="1">
    <citation type="submission" date="2018-06" db="EMBL/GenBank/DDBJ databases">
        <title>Natronomonas sp. F16-60 a new haloarchaeon isolated from a solar saltern of Isla Cristina, Huelva, Spain.</title>
        <authorList>
            <person name="Duran-Viseras A."/>
            <person name="Sanchez-Porro C."/>
            <person name="Ventosa A."/>
        </authorList>
    </citation>
    <scope>NUCLEOTIDE SEQUENCE [LARGE SCALE GENOMIC DNA]</scope>
    <source>
        <strain evidence="8 9">F16-60</strain>
    </source>
</reference>
<dbReference type="CDD" id="cd06581">
    <property type="entry name" value="TM_PBP1_LivM_like"/>
    <property type="match status" value="1"/>
</dbReference>
<dbReference type="InParanoid" id="A0A554NDA6"/>
<feature type="transmembrane region" description="Helical" evidence="7">
    <location>
        <begin position="128"/>
        <end position="151"/>
    </location>
</feature>
<keyword evidence="5 7" id="KW-0472">Membrane</keyword>
<evidence type="ECO:0000256" key="1">
    <source>
        <dbReference type="ARBA" id="ARBA00004651"/>
    </source>
</evidence>